<feature type="compositionally biased region" description="Basic and acidic residues" evidence="3">
    <location>
        <begin position="62"/>
        <end position="85"/>
    </location>
</feature>
<dbReference type="EMBL" id="BMAT01009255">
    <property type="protein sequence ID" value="GFS02898.1"/>
    <property type="molecule type" value="Genomic_DNA"/>
</dbReference>
<feature type="compositionally biased region" description="Acidic residues" evidence="3">
    <location>
        <begin position="127"/>
        <end position="149"/>
    </location>
</feature>
<feature type="compositionally biased region" description="Basic and acidic residues" evidence="3">
    <location>
        <begin position="23"/>
        <end position="33"/>
    </location>
</feature>
<evidence type="ECO:0000256" key="2">
    <source>
        <dbReference type="RuleBase" id="RU102079"/>
    </source>
</evidence>
<dbReference type="PROSITE" id="PS51304">
    <property type="entry name" value="GALECTIN"/>
    <property type="match status" value="1"/>
</dbReference>
<evidence type="ECO:0000313" key="6">
    <source>
        <dbReference type="Proteomes" id="UP000762676"/>
    </source>
</evidence>
<proteinExistence type="predicted"/>
<dbReference type="InterPro" id="IPR001079">
    <property type="entry name" value="Galectin_CRD"/>
</dbReference>
<dbReference type="PANTHER" id="PTHR11346">
    <property type="entry name" value="GALECTIN"/>
    <property type="match status" value="1"/>
</dbReference>
<keyword evidence="6" id="KW-1185">Reference proteome</keyword>
<comment type="caution">
    <text evidence="5">The sequence shown here is derived from an EMBL/GenBank/DDBJ whole genome shotgun (WGS) entry which is preliminary data.</text>
</comment>
<accession>A0AAV4HXJ9</accession>
<dbReference type="Gene3D" id="2.60.120.200">
    <property type="match status" value="1"/>
</dbReference>
<evidence type="ECO:0000256" key="3">
    <source>
        <dbReference type="SAM" id="MobiDB-lite"/>
    </source>
</evidence>
<keyword evidence="1 2" id="KW-0430">Lectin</keyword>
<dbReference type="SUPFAM" id="SSF49899">
    <property type="entry name" value="Concanavalin A-like lectins/glucanases"/>
    <property type="match status" value="1"/>
</dbReference>
<gene>
    <name evidence="5" type="ORF">ElyMa_004619300</name>
</gene>
<protein>
    <recommendedName>
        <fullName evidence="2">Galectin</fullName>
    </recommendedName>
</protein>
<dbReference type="SMART" id="SM00908">
    <property type="entry name" value="Gal-bind_lectin"/>
    <property type="match status" value="1"/>
</dbReference>
<evidence type="ECO:0000259" key="4">
    <source>
        <dbReference type="PROSITE" id="PS51304"/>
    </source>
</evidence>
<feature type="compositionally biased region" description="Basic and acidic residues" evidence="3">
    <location>
        <begin position="93"/>
        <end position="102"/>
    </location>
</feature>
<feature type="domain" description="Galectin" evidence="4">
    <location>
        <begin position="233"/>
        <end position="367"/>
    </location>
</feature>
<sequence>MKEKAESEAESTSNDSSVEEAANEERGGEAWIEKKRRKDKKINKTNKSDKKDEESTEVETQDVEKDVKKDRKNANEQKGAQDRGRSTNISRGDITRYSDRARKLVVGQIDGDQGVRDSGNVNSNGGQDDDDDDDNDDDDDDNDDDDDDEFFGHNDEGVLGESSRLRRIHQVQCARACLNLEACTAFTFSDGVQGSCSFCPAENITALVFTPADNHTETWVRRYGQFINPVRKQYLPIPGGGSPGRLVVVKGTALVPMPRKISLEFLNEEQGVVVLKFSRYIDRINHIRLNAKIGDTWDQATKRNVPEELFPFAEGEDYEINFLMTSRGFAVYVNDRYLMTYNMTISYAGLIDTIEVRCLQELRHISF</sequence>
<dbReference type="PANTHER" id="PTHR11346:SF176">
    <property type="entry name" value="32 KDA BETA-GALACTOSIDE-BINDING LECTIN LEC-3"/>
    <property type="match status" value="1"/>
</dbReference>
<evidence type="ECO:0000313" key="5">
    <source>
        <dbReference type="EMBL" id="GFS02898.1"/>
    </source>
</evidence>
<dbReference type="Pfam" id="PF00337">
    <property type="entry name" value="Gal-bind_lectin"/>
    <property type="match status" value="1"/>
</dbReference>
<reference evidence="5 6" key="1">
    <citation type="journal article" date="2021" name="Elife">
        <title>Chloroplast acquisition without the gene transfer in kleptoplastic sea slugs, Plakobranchus ocellatus.</title>
        <authorList>
            <person name="Maeda T."/>
            <person name="Takahashi S."/>
            <person name="Yoshida T."/>
            <person name="Shimamura S."/>
            <person name="Takaki Y."/>
            <person name="Nagai Y."/>
            <person name="Toyoda A."/>
            <person name="Suzuki Y."/>
            <person name="Arimoto A."/>
            <person name="Ishii H."/>
            <person name="Satoh N."/>
            <person name="Nishiyama T."/>
            <person name="Hasebe M."/>
            <person name="Maruyama T."/>
            <person name="Minagawa J."/>
            <person name="Obokata J."/>
            <person name="Shigenobu S."/>
        </authorList>
    </citation>
    <scope>NUCLEOTIDE SEQUENCE [LARGE SCALE GENOMIC DNA]</scope>
</reference>
<dbReference type="InterPro" id="IPR044156">
    <property type="entry name" value="Galectin-like"/>
</dbReference>
<dbReference type="Proteomes" id="UP000762676">
    <property type="component" value="Unassembled WGS sequence"/>
</dbReference>
<dbReference type="InterPro" id="IPR013320">
    <property type="entry name" value="ConA-like_dom_sf"/>
</dbReference>
<feature type="region of interest" description="Disordered" evidence="3">
    <location>
        <begin position="1"/>
        <end position="157"/>
    </location>
</feature>
<name>A0AAV4HXJ9_9GAST</name>
<dbReference type="GO" id="GO:0030246">
    <property type="term" value="F:carbohydrate binding"/>
    <property type="evidence" value="ECO:0007669"/>
    <property type="project" value="UniProtKB-UniRule"/>
</dbReference>
<dbReference type="AlphaFoldDB" id="A0AAV4HXJ9"/>
<evidence type="ECO:0000256" key="1">
    <source>
        <dbReference type="ARBA" id="ARBA00022734"/>
    </source>
</evidence>
<organism evidence="5 6">
    <name type="scientific">Elysia marginata</name>
    <dbReference type="NCBI Taxonomy" id="1093978"/>
    <lineage>
        <taxon>Eukaryota</taxon>
        <taxon>Metazoa</taxon>
        <taxon>Spiralia</taxon>
        <taxon>Lophotrochozoa</taxon>
        <taxon>Mollusca</taxon>
        <taxon>Gastropoda</taxon>
        <taxon>Heterobranchia</taxon>
        <taxon>Euthyneura</taxon>
        <taxon>Panpulmonata</taxon>
        <taxon>Sacoglossa</taxon>
        <taxon>Placobranchoidea</taxon>
        <taxon>Plakobranchidae</taxon>
        <taxon>Elysia</taxon>
    </lineage>
</organism>
<feature type="compositionally biased region" description="Basic residues" evidence="3">
    <location>
        <begin position="34"/>
        <end position="44"/>
    </location>
</feature>
<dbReference type="SMART" id="SM00276">
    <property type="entry name" value="GLECT"/>
    <property type="match status" value="1"/>
</dbReference>